<proteinExistence type="predicted"/>
<comment type="caution">
    <text evidence="2">The sequence shown here is derived from an EMBL/GenBank/DDBJ whole genome shotgun (WGS) entry which is preliminary data.</text>
</comment>
<dbReference type="AlphaFoldDB" id="A0A1Y1ZQC5"/>
<protein>
    <submittedName>
        <fullName evidence="2">Uncharacterized protein</fullName>
    </submittedName>
</protein>
<sequence length="642" mass="71821">MPPFSLPWNLSIGPSFRSTTVSGSGSESKAHHRKKRRISVRAGDQKSAEQLLDEYEEFMIGGLSPIEADRGGDWGIVDLGRAKADVDRPDNVEALLGSKVDANGLATEDRSTRFLKIHMRRGERSKLSALMAVNRLLPGPKTSTKSDIPTSPPPIPHSGKQTGWNGPKYLPYRKKYLDRDRDLKPRFTSLQIHSWNDETREEIDHQPLGHGWRVDNCAEHGVDSSILSFGIVVEEERETLAILHRASHGYNPLLSATYSNSPDASIPFGIQSGHMPLLSEGEHEVDGESNATPNNDYQPMPSLRGGVGDNDDAVDQYGILISENDLDMAGVMSLVDEMYENENAEGDDGIVPFATRREGHPPSAIKELMEGVETPIYASSEDEYFPYEHEDRYMEDVIRYSVLSTIDEGDEYSDAGSSGSDFSDDVERRQYVTPVSSRRYSFFDEEELQGRDEPAPFVVWLLEEFFSSEIWQRKPNLGFSISIFPATVLCEIEGNVVFPTIFLREPEDDGILPRSIFNESEDLGNFPRIILEEPEDDVVFIEPNDVDPTLLYPGNPVSFVHYHSEGHHESIGNHSSAQIQTLLHTLESETADFLTEVSYHITDGSFQAYETMYQDAFWACGRLRDTGPQSNASQHPSDIVIA</sequence>
<feature type="region of interest" description="Disordered" evidence="1">
    <location>
        <begin position="138"/>
        <end position="166"/>
    </location>
</feature>
<gene>
    <name evidence="2" type="ORF">BCR34DRAFT_587239</name>
</gene>
<evidence type="ECO:0000256" key="1">
    <source>
        <dbReference type="SAM" id="MobiDB-lite"/>
    </source>
</evidence>
<evidence type="ECO:0000313" key="2">
    <source>
        <dbReference type="EMBL" id="ORY12450.1"/>
    </source>
</evidence>
<organism evidence="2 3">
    <name type="scientific">Clohesyomyces aquaticus</name>
    <dbReference type="NCBI Taxonomy" id="1231657"/>
    <lineage>
        <taxon>Eukaryota</taxon>
        <taxon>Fungi</taxon>
        <taxon>Dikarya</taxon>
        <taxon>Ascomycota</taxon>
        <taxon>Pezizomycotina</taxon>
        <taxon>Dothideomycetes</taxon>
        <taxon>Pleosporomycetidae</taxon>
        <taxon>Pleosporales</taxon>
        <taxon>Lindgomycetaceae</taxon>
        <taxon>Clohesyomyces</taxon>
    </lineage>
</organism>
<feature type="compositionally biased region" description="Polar residues" evidence="1">
    <location>
        <begin position="16"/>
        <end position="27"/>
    </location>
</feature>
<dbReference type="EMBL" id="MCFA01000051">
    <property type="protein sequence ID" value="ORY12450.1"/>
    <property type="molecule type" value="Genomic_DNA"/>
</dbReference>
<dbReference type="Proteomes" id="UP000193144">
    <property type="component" value="Unassembled WGS sequence"/>
</dbReference>
<name>A0A1Y1ZQC5_9PLEO</name>
<reference evidence="2 3" key="1">
    <citation type="submission" date="2016-07" db="EMBL/GenBank/DDBJ databases">
        <title>Pervasive Adenine N6-methylation of Active Genes in Fungi.</title>
        <authorList>
            <consortium name="DOE Joint Genome Institute"/>
            <person name="Mondo S.J."/>
            <person name="Dannebaum R.O."/>
            <person name="Kuo R.C."/>
            <person name="Labutti K."/>
            <person name="Haridas S."/>
            <person name="Kuo A."/>
            <person name="Salamov A."/>
            <person name="Ahrendt S.R."/>
            <person name="Lipzen A."/>
            <person name="Sullivan W."/>
            <person name="Andreopoulos W.B."/>
            <person name="Clum A."/>
            <person name="Lindquist E."/>
            <person name="Daum C."/>
            <person name="Ramamoorthy G.K."/>
            <person name="Gryganskyi A."/>
            <person name="Culley D."/>
            <person name="Magnuson J.K."/>
            <person name="James T.Y."/>
            <person name="O'Malley M.A."/>
            <person name="Stajich J.E."/>
            <person name="Spatafora J.W."/>
            <person name="Visel A."/>
            <person name="Grigoriev I.V."/>
        </authorList>
    </citation>
    <scope>NUCLEOTIDE SEQUENCE [LARGE SCALE GENOMIC DNA]</scope>
    <source>
        <strain evidence="2 3">CBS 115471</strain>
    </source>
</reference>
<keyword evidence="3" id="KW-1185">Reference proteome</keyword>
<accession>A0A1Y1ZQC5</accession>
<evidence type="ECO:0000313" key="3">
    <source>
        <dbReference type="Proteomes" id="UP000193144"/>
    </source>
</evidence>
<feature type="region of interest" description="Disordered" evidence="1">
    <location>
        <begin position="13"/>
        <end position="45"/>
    </location>
</feature>
<feature type="compositionally biased region" description="Basic residues" evidence="1">
    <location>
        <begin position="30"/>
        <end position="39"/>
    </location>
</feature>